<sequence>MPRRIKAPYRSQKYDWPSTLITRLTASFSSQAKTSEQEVSVLVHEERHPFGRDTLRILGVYESIFLANQKAMDFFRERYSVFFEHSDDTRDWSNFVEQTPFNFGDVEQGNKVRWEVSDRGEVSLMAVSGLDGDKYKVYVKYQVIHRRYDRSDSEHEDADGES</sequence>
<accession>A0AAD6N096</accession>
<protein>
    <submittedName>
        <fullName evidence="1">Uncharacterized protein</fullName>
    </submittedName>
</protein>
<dbReference type="EMBL" id="JAQJAN010000002">
    <property type="protein sequence ID" value="KAJ5738618.1"/>
    <property type="molecule type" value="Genomic_DNA"/>
</dbReference>
<comment type="caution">
    <text evidence="1">The sequence shown here is derived from an EMBL/GenBank/DDBJ whole genome shotgun (WGS) entry which is preliminary data.</text>
</comment>
<keyword evidence="2" id="KW-1185">Reference proteome</keyword>
<reference evidence="1" key="1">
    <citation type="journal article" date="2023" name="IMA Fungus">
        <title>Comparative genomic study of the Penicillium genus elucidates a diverse pangenome and 15 lateral gene transfer events.</title>
        <authorList>
            <person name="Petersen C."/>
            <person name="Sorensen T."/>
            <person name="Nielsen M.R."/>
            <person name="Sondergaard T.E."/>
            <person name="Sorensen J.L."/>
            <person name="Fitzpatrick D.A."/>
            <person name="Frisvad J.C."/>
            <person name="Nielsen K.L."/>
        </authorList>
    </citation>
    <scope>NUCLEOTIDE SEQUENCE</scope>
    <source>
        <strain evidence="1">IBT 17514</strain>
    </source>
</reference>
<name>A0AAD6N096_9EURO</name>
<evidence type="ECO:0000313" key="2">
    <source>
        <dbReference type="Proteomes" id="UP001215712"/>
    </source>
</evidence>
<dbReference type="AlphaFoldDB" id="A0AAD6N096"/>
<organism evidence="1 2">
    <name type="scientific">Penicillium malachiteum</name>
    <dbReference type="NCBI Taxonomy" id="1324776"/>
    <lineage>
        <taxon>Eukaryota</taxon>
        <taxon>Fungi</taxon>
        <taxon>Dikarya</taxon>
        <taxon>Ascomycota</taxon>
        <taxon>Pezizomycotina</taxon>
        <taxon>Eurotiomycetes</taxon>
        <taxon>Eurotiomycetidae</taxon>
        <taxon>Eurotiales</taxon>
        <taxon>Aspergillaceae</taxon>
        <taxon>Penicillium</taxon>
    </lineage>
</organism>
<dbReference type="Proteomes" id="UP001215712">
    <property type="component" value="Unassembled WGS sequence"/>
</dbReference>
<evidence type="ECO:0000313" key="1">
    <source>
        <dbReference type="EMBL" id="KAJ5738618.1"/>
    </source>
</evidence>
<proteinExistence type="predicted"/>
<reference evidence="1" key="2">
    <citation type="submission" date="2023-01" db="EMBL/GenBank/DDBJ databases">
        <authorList>
            <person name="Petersen C."/>
        </authorList>
    </citation>
    <scope>NUCLEOTIDE SEQUENCE</scope>
    <source>
        <strain evidence="1">IBT 17514</strain>
    </source>
</reference>
<gene>
    <name evidence="1" type="ORF">N7493_001773</name>
</gene>